<accession>A0A8S0SH82</accession>
<evidence type="ECO:0000313" key="2">
    <source>
        <dbReference type="Proteomes" id="UP000594638"/>
    </source>
</evidence>
<comment type="caution">
    <text evidence="1">The sequence shown here is derived from an EMBL/GenBank/DDBJ whole genome shotgun (WGS) entry which is preliminary data.</text>
</comment>
<gene>
    <name evidence="1" type="ORF">OLEA9_A065568</name>
</gene>
<reference evidence="1 2" key="1">
    <citation type="submission" date="2019-12" db="EMBL/GenBank/DDBJ databases">
        <authorList>
            <person name="Alioto T."/>
            <person name="Alioto T."/>
            <person name="Gomez Garrido J."/>
        </authorList>
    </citation>
    <scope>NUCLEOTIDE SEQUENCE [LARGE SCALE GENOMIC DNA]</scope>
</reference>
<protein>
    <submittedName>
        <fullName evidence="1">Uncharacterized protein</fullName>
    </submittedName>
</protein>
<keyword evidence="2" id="KW-1185">Reference proteome</keyword>
<feature type="non-terminal residue" evidence="1">
    <location>
        <position position="1"/>
    </location>
</feature>
<evidence type="ECO:0000313" key="1">
    <source>
        <dbReference type="EMBL" id="CAA2991020.1"/>
    </source>
</evidence>
<dbReference type="EMBL" id="CACTIH010004568">
    <property type="protein sequence ID" value="CAA2991020.1"/>
    <property type="molecule type" value="Genomic_DNA"/>
</dbReference>
<proteinExistence type="predicted"/>
<name>A0A8S0SH82_OLEEU</name>
<dbReference type="Gramene" id="OE9A065568T1">
    <property type="protein sequence ID" value="OE9A065568C1"/>
    <property type="gene ID" value="OE9A065568"/>
</dbReference>
<organism evidence="1 2">
    <name type="scientific">Olea europaea subsp. europaea</name>
    <dbReference type="NCBI Taxonomy" id="158383"/>
    <lineage>
        <taxon>Eukaryota</taxon>
        <taxon>Viridiplantae</taxon>
        <taxon>Streptophyta</taxon>
        <taxon>Embryophyta</taxon>
        <taxon>Tracheophyta</taxon>
        <taxon>Spermatophyta</taxon>
        <taxon>Magnoliopsida</taxon>
        <taxon>eudicotyledons</taxon>
        <taxon>Gunneridae</taxon>
        <taxon>Pentapetalae</taxon>
        <taxon>asterids</taxon>
        <taxon>lamiids</taxon>
        <taxon>Lamiales</taxon>
        <taxon>Oleaceae</taxon>
        <taxon>Oleeae</taxon>
        <taxon>Olea</taxon>
    </lineage>
</organism>
<sequence length="175" mass="19469">CAWVRRQALFIGDSEFQKVIHILRLGGHQLLSIGQELVLCEIGYVYQQGEPQNLAYAVPSSGNWDLMVLTSVVPEAFRERQSLVLTLHVKHESTVFIAIPSIAVRRFNYSTTFSFKYRDGIIGEAPIPAGNKCACSTQTMNDDTNRICYSQVPTCIPDLLSSTLPLLTYVTISGK</sequence>
<dbReference type="Proteomes" id="UP000594638">
    <property type="component" value="Unassembled WGS sequence"/>
</dbReference>
<dbReference type="AlphaFoldDB" id="A0A8S0SH82"/>